<dbReference type="AlphaFoldDB" id="A0A3M9XLJ9"/>
<gene>
    <name evidence="1" type="ORF">D1O30_20930</name>
</gene>
<organism evidence="1 2">
    <name type="scientific">Methylocystis hirsuta</name>
    <dbReference type="NCBI Taxonomy" id="369798"/>
    <lineage>
        <taxon>Bacteria</taxon>
        <taxon>Pseudomonadati</taxon>
        <taxon>Pseudomonadota</taxon>
        <taxon>Alphaproteobacteria</taxon>
        <taxon>Hyphomicrobiales</taxon>
        <taxon>Methylocystaceae</taxon>
        <taxon>Methylocystis</taxon>
    </lineage>
</organism>
<accession>A0A3M9XLJ9</accession>
<name>A0A3M9XLJ9_9HYPH</name>
<evidence type="ECO:0000313" key="2">
    <source>
        <dbReference type="Proteomes" id="UP000268623"/>
    </source>
</evidence>
<dbReference type="EMBL" id="QWDD01000004">
    <property type="protein sequence ID" value="RNJ47918.1"/>
    <property type="molecule type" value="Genomic_DNA"/>
</dbReference>
<dbReference type="OrthoDB" id="9813172at2"/>
<dbReference type="Pfam" id="PF14808">
    <property type="entry name" value="TMEM164"/>
    <property type="match status" value="1"/>
</dbReference>
<comment type="caution">
    <text evidence="1">The sequence shown here is derived from an EMBL/GenBank/DDBJ whole genome shotgun (WGS) entry which is preliminary data.</text>
</comment>
<evidence type="ECO:0000313" key="1">
    <source>
        <dbReference type="EMBL" id="RNJ47918.1"/>
    </source>
</evidence>
<dbReference type="RefSeq" id="WP_123178010.1">
    <property type="nucleotide sequence ID" value="NZ_QWDD01000004.1"/>
</dbReference>
<sequence>MNSILLHRDGELGVETAAHASVQLGDDRSCQRAYFPSQWTYELCYFWALGETLEALLTSDLSYGFPDSRFIKFLMLHGGVIASAL</sequence>
<proteinExistence type="predicted"/>
<reference evidence="1 2" key="1">
    <citation type="submission" date="2018-08" db="EMBL/GenBank/DDBJ databases">
        <title>Genome sequence of Methylocystis hirsuta CSC1, a methanotroph able to accumulate PHAs.</title>
        <authorList>
            <person name="Bordel S."/>
            <person name="Rodriguez E."/>
            <person name="Gancedo J."/>
            <person name="Munoz R."/>
        </authorList>
    </citation>
    <scope>NUCLEOTIDE SEQUENCE [LARGE SCALE GENOMIC DNA]</scope>
    <source>
        <strain evidence="1 2">CSC1</strain>
    </source>
</reference>
<protein>
    <submittedName>
        <fullName evidence="1">Uncharacterized protein</fullName>
    </submittedName>
</protein>
<keyword evidence="2" id="KW-1185">Reference proteome</keyword>
<dbReference type="Proteomes" id="UP000268623">
    <property type="component" value="Unassembled WGS sequence"/>
</dbReference>